<sequence length="147" mass="17041">MKTTLIKTSLTALLAISALGVSIPAMADVSSQYQAPQSRNYARTGYRAMDRRMDRRYDNQRRISRTDQRADMYGYGAPRSWRQVRGRIVAVGRGAYSDCFRVQRKGKYRREPAIVSVRYCENAYGDPVKMRGTTQLIRYTQPMYSRY</sequence>
<name>A0A3B0RFM2_9ZZZZ</name>
<reference evidence="1" key="1">
    <citation type="submission" date="2018-06" db="EMBL/GenBank/DDBJ databases">
        <authorList>
            <person name="Zhirakovskaya E."/>
        </authorList>
    </citation>
    <scope>NUCLEOTIDE SEQUENCE</scope>
</reference>
<dbReference type="AlphaFoldDB" id="A0A3B0RFM2"/>
<gene>
    <name evidence="1" type="ORF">MNBD_ALPHA06-162</name>
</gene>
<dbReference type="EMBL" id="UOEE01000044">
    <property type="protein sequence ID" value="VAV87646.1"/>
    <property type="molecule type" value="Genomic_DNA"/>
</dbReference>
<organism evidence="1">
    <name type="scientific">hydrothermal vent metagenome</name>
    <dbReference type="NCBI Taxonomy" id="652676"/>
    <lineage>
        <taxon>unclassified sequences</taxon>
        <taxon>metagenomes</taxon>
        <taxon>ecological metagenomes</taxon>
    </lineage>
</organism>
<protein>
    <submittedName>
        <fullName evidence="1">Uncharacterized protein</fullName>
    </submittedName>
</protein>
<proteinExistence type="predicted"/>
<accession>A0A3B0RFM2</accession>
<evidence type="ECO:0000313" key="1">
    <source>
        <dbReference type="EMBL" id="VAV87646.1"/>
    </source>
</evidence>